<comment type="subcellular location">
    <subcellularLocation>
        <location evidence="1">Cell membrane</location>
        <topology evidence="1">Multi-pass membrane protein</topology>
    </subcellularLocation>
</comment>
<dbReference type="InterPro" id="IPR027379">
    <property type="entry name" value="CLS_N"/>
</dbReference>
<evidence type="ECO:0000259" key="7">
    <source>
        <dbReference type="Pfam" id="PF13396"/>
    </source>
</evidence>
<dbReference type="EMBL" id="JAKLTQ010000031">
    <property type="protein sequence ID" value="MCG2624782.1"/>
    <property type="molecule type" value="Genomic_DNA"/>
</dbReference>
<gene>
    <name evidence="8" type="ORF">LVY72_23110</name>
</gene>
<evidence type="ECO:0000256" key="3">
    <source>
        <dbReference type="ARBA" id="ARBA00022692"/>
    </source>
</evidence>
<dbReference type="Pfam" id="PF13396">
    <property type="entry name" value="PLDc_N"/>
    <property type="match status" value="1"/>
</dbReference>
<protein>
    <submittedName>
        <fullName evidence="8">PLD nuclease N-terminal domain-containing protein</fullName>
    </submittedName>
</protein>
<evidence type="ECO:0000256" key="1">
    <source>
        <dbReference type="ARBA" id="ARBA00004651"/>
    </source>
</evidence>
<keyword evidence="9" id="KW-1185">Reference proteome</keyword>
<evidence type="ECO:0000256" key="5">
    <source>
        <dbReference type="ARBA" id="ARBA00023136"/>
    </source>
</evidence>
<proteinExistence type="predicted"/>
<keyword evidence="5 6" id="KW-0472">Membrane</keyword>
<comment type="caution">
    <text evidence="8">The sequence shown here is derived from an EMBL/GenBank/DDBJ whole genome shotgun (WGS) entry which is preliminary data.</text>
</comment>
<accession>A0ABS9LDM2</accession>
<dbReference type="RefSeq" id="WP_237827152.1">
    <property type="nucleotide sequence ID" value="NZ_JAKLTQ010000031.1"/>
</dbReference>
<keyword evidence="3 6" id="KW-0812">Transmembrane</keyword>
<reference evidence="8" key="1">
    <citation type="submission" date="2022-01" db="EMBL/GenBank/DDBJ databases">
        <authorList>
            <person name="Jo J.-H."/>
            <person name="Im W.-T."/>
        </authorList>
    </citation>
    <scope>NUCLEOTIDE SEQUENCE</scope>
    <source>
        <strain evidence="8">I2-34</strain>
    </source>
</reference>
<name>A0ABS9LDM2_9MICC</name>
<evidence type="ECO:0000313" key="9">
    <source>
        <dbReference type="Proteomes" id="UP001165368"/>
    </source>
</evidence>
<sequence>MKMRRRKKSWRELNGRQKVSLLVFAAGQLALLTAALMDLRKRPAEQINGSKGAWAAACFVNYVGPIAYFVFGRKK</sequence>
<feature type="domain" description="Cardiolipin synthase N-terminal" evidence="7">
    <location>
        <begin position="31"/>
        <end position="73"/>
    </location>
</feature>
<feature type="transmembrane region" description="Helical" evidence="6">
    <location>
        <begin position="53"/>
        <end position="71"/>
    </location>
</feature>
<evidence type="ECO:0000256" key="6">
    <source>
        <dbReference type="SAM" id="Phobius"/>
    </source>
</evidence>
<keyword evidence="2" id="KW-1003">Cell membrane</keyword>
<dbReference type="Proteomes" id="UP001165368">
    <property type="component" value="Unassembled WGS sequence"/>
</dbReference>
<evidence type="ECO:0000313" key="8">
    <source>
        <dbReference type="EMBL" id="MCG2624782.1"/>
    </source>
</evidence>
<evidence type="ECO:0000256" key="2">
    <source>
        <dbReference type="ARBA" id="ARBA00022475"/>
    </source>
</evidence>
<evidence type="ECO:0000256" key="4">
    <source>
        <dbReference type="ARBA" id="ARBA00022989"/>
    </source>
</evidence>
<keyword evidence="4 6" id="KW-1133">Transmembrane helix</keyword>
<organism evidence="8 9">
    <name type="scientific">Arthrobacter hankyongi</name>
    <dbReference type="NCBI Taxonomy" id="2904801"/>
    <lineage>
        <taxon>Bacteria</taxon>
        <taxon>Bacillati</taxon>
        <taxon>Actinomycetota</taxon>
        <taxon>Actinomycetes</taxon>
        <taxon>Micrococcales</taxon>
        <taxon>Micrococcaceae</taxon>
        <taxon>Arthrobacter</taxon>
    </lineage>
</organism>